<organism evidence="1">
    <name type="scientific">Phaffia rhodozyma</name>
    <name type="common">Yeast</name>
    <name type="synonym">Xanthophyllomyces dendrorhous</name>
    <dbReference type="NCBI Taxonomy" id="264483"/>
    <lineage>
        <taxon>Eukaryota</taxon>
        <taxon>Fungi</taxon>
        <taxon>Dikarya</taxon>
        <taxon>Basidiomycota</taxon>
        <taxon>Agaricomycotina</taxon>
        <taxon>Tremellomycetes</taxon>
        <taxon>Cystofilobasidiales</taxon>
        <taxon>Mrakiaceae</taxon>
        <taxon>Phaffia</taxon>
    </lineage>
</organism>
<dbReference type="AlphaFoldDB" id="A0A0F7SGJ6"/>
<dbReference type="EMBL" id="LN483211">
    <property type="protein sequence ID" value="CDZ97500.1"/>
    <property type="molecule type" value="Genomic_DNA"/>
</dbReference>
<sequence>MLRLIDLPAKPAVKEKAIGSSSSVKSFQAAHKVLSINPLLTLILTYTPSNFVSALLVSSEWYHAFIPVCYHTVLLRRPTDLIAFLSIDHREGAIPHLKTDALRKVRHLAVSMDRDIPVTDIEWHRLGPHLSDVRSVLPSLRVLQFAQQKSDMAEWTASIIESHPPSTKGILTRLLRCVEPTDLWFGPMYPTSTSRIDHVDRSEVHHRLTLRKLYAFQSMLKPLYQNGSLRRITFDRTFFHLVSTPADHPNPHYTRTPQPTFFLPARVPSSSLVLELYFAPLVSAPIDGDGGPSLNPWDQRTAIIKQAGWRVRPTDLEHTFAGEVHIRGVGRSLWADIRAEVERKDWTGRLHFHSEPTDPEEIRSIPDLTPAQLQTLFYHPSARDIASNIFSSTSLSLPILLSTDR</sequence>
<reference evidence="1" key="1">
    <citation type="submission" date="2014-08" db="EMBL/GenBank/DDBJ databases">
        <authorList>
            <person name="Sharma Rahul"/>
            <person name="Thines Marco"/>
        </authorList>
    </citation>
    <scope>NUCLEOTIDE SEQUENCE</scope>
</reference>
<accession>A0A0F7SGJ6</accession>
<name>A0A0F7SGJ6_PHARH</name>
<proteinExistence type="predicted"/>
<evidence type="ECO:0000313" key="1">
    <source>
        <dbReference type="EMBL" id="CDZ97500.1"/>
    </source>
</evidence>
<protein>
    <submittedName>
        <fullName evidence="1">Uncharacterized protein</fullName>
    </submittedName>
</protein>